<dbReference type="PANTHER" id="PTHR46470">
    <property type="entry name" value="N-ACYLNEURAMINATE-9-PHOSPHATASE"/>
    <property type="match status" value="1"/>
</dbReference>
<proteinExistence type="predicted"/>
<dbReference type="NCBIfam" id="TIGR01509">
    <property type="entry name" value="HAD-SF-IA-v3"/>
    <property type="match status" value="1"/>
</dbReference>
<evidence type="ECO:0000256" key="2">
    <source>
        <dbReference type="ARBA" id="ARBA00022801"/>
    </source>
</evidence>
<name>A0ABQ1E544_9CLOT</name>
<dbReference type="Gene3D" id="3.40.50.1000">
    <property type="entry name" value="HAD superfamily/HAD-like"/>
    <property type="match status" value="1"/>
</dbReference>
<dbReference type="SUPFAM" id="SSF56784">
    <property type="entry name" value="HAD-like"/>
    <property type="match status" value="1"/>
</dbReference>
<dbReference type="InterPro" id="IPR051400">
    <property type="entry name" value="HAD-like_hydrolase"/>
</dbReference>
<keyword evidence="3" id="KW-0460">Magnesium</keyword>
<accession>A0ABQ1E544</accession>
<dbReference type="RefSeq" id="WP_206867866.1">
    <property type="nucleotide sequence ID" value="NZ_BMBA01000001.1"/>
</dbReference>
<gene>
    <name evidence="4" type="ORF">CSC2_03850</name>
</gene>
<dbReference type="SFLD" id="SFLDG01129">
    <property type="entry name" value="C1.5:_HAD__Beta-PGM__Phosphata"/>
    <property type="match status" value="1"/>
</dbReference>
<keyword evidence="2 4" id="KW-0378">Hydrolase</keyword>
<dbReference type="GO" id="GO:0016787">
    <property type="term" value="F:hydrolase activity"/>
    <property type="evidence" value="ECO:0007669"/>
    <property type="project" value="UniProtKB-KW"/>
</dbReference>
<dbReference type="InterPro" id="IPR036412">
    <property type="entry name" value="HAD-like_sf"/>
</dbReference>
<dbReference type="NCBIfam" id="TIGR01549">
    <property type="entry name" value="HAD-SF-IA-v1"/>
    <property type="match status" value="1"/>
</dbReference>
<reference evidence="4 5" key="1">
    <citation type="journal article" date="2021" name="Int. J. Syst. Evol. Microbiol.">
        <title>Clostridium zeae sp. nov., isolated from corn silage.</title>
        <authorList>
            <person name="Kobayashi H."/>
            <person name="Tanizawa Y."/>
            <person name="Yagura M."/>
            <person name="Sakamoto M."/>
            <person name="Ohkuma M."/>
            <person name="Tohno M."/>
        </authorList>
    </citation>
    <scope>NUCLEOTIDE SEQUENCE [LARGE SCALE GENOMIC DNA]</scope>
    <source>
        <strain evidence="4 5">CSC2</strain>
    </source>
</reference>
<dbReference type="Pfam" id="PF00702">
    <property type="entry name" value="Hydrolase"/>
    <property type="match status" value="1"/>
</dbReference>
<dbReference type="InterPro" id="IPR006439">
    <property type="entry name" value="HAD-SF_hydro_IA"/>
</dbReference>
<comment type="caution">
    <text evidence="4">The sequence shown here is derived from an EMBL/GenBank/DDBJ whole genome shotgun (WGS) entry which is preliminary data.</text>
</comment>
<dbReference type="PANTHER" id="PTHR46470:SF4">
    <property type="entry name" value="5-AMINO-6-(5-PHOSPHO-D-RIBITYLAMINO)URACIL PHOSPHATASE YIGB"/>
    <property type="match status" value="1"/>
</dbReference>
<organism evidence="4 5">
    <name type="scientific">Clostridium zeae</name>
    <dbReference type="NCBI Taxonomy" id="2759022"/>
    <lineage>
        <taxon>Bacteria</taxon>
        <taxon>Bacillati</taxon>
        <taxon>Bacillota</taxon>
        <taxon>Clostridia</taxon>
        <taxon>Eubacteriales</taxon>
        <taxon>Clostridiaceae</taxon>
        <taxon>Clostridium</taxon>
    </lineage>
</organism>
<sequence length="223" mass="25980">MIFFDLDGTLLDHKGSELLAVKAFYEQYKRALRLEEESFYKIWGQASDKYFNIYLKGEMTFKEQRIERIKYIFSFSKIIVTDEEAKEIFEVYLKMYEENWKSFEDVISCLQGLRKYRLGIITNGDLEQQCLKLDKLKIKDYFDIIITAGEVGVAKPDSKIFQIACNRAKVNHENCVYVGDDLNVDIIPCMEAGLHGIWLNRKGEHNTQDITMIKSLGVLKSVL</sequence>
<dbReference type="Proteomes" id="UP000663802">
    <property type="component" value="Unassembled WGS sequence"/>
</dbReference>
<comment type="cofactor">
    <cofactor evidence="1">
        <name>Mg(2+)</name>
        <dbReference type="ChEBI" id="CHEBI:18420"/>
    </cofactor>
</comment>
<evidence type="ECO:0000256" key="3">
    <source>
        <dbReference type="ARBA" id="ARBA00022842"/>
    </source>
</evidence>
<dbReference type="PRINTS" id="PR00413">
    <property type="entry name" value="HADHALOGNASE"/>
</dbReference>
<keyword evidence="5" id="KW-1185">Reference proteome</keyword>
<dbReference type="EMBL" id="BMBA01000001">
    <property type="protein sequence ID" value="GFZ29859.1"/>
    <property type="molecule type" value="Genomic_DNA"/>
</dbReference>
<evidence type="ECO:0000313" key="5">
    <source>
        <dbReference type="Proteomes" id="UP000663802"/>
    </source>
</evidence>
<dbReference type="InterPro" id="IPR023214">
    <property type="entry name" value="HAD_sf"/>
</dbReference>
<dbReference type="Gene3D" id="1.20.120.710">
    <property type="entry name" value="Haloacid dehalogenase hydrolase-like domain"/>
    <property type="match status" value="1"/>
</dbReference>
<evidence type="ECO:0000313" key="4">
    <source>
        <dbReference type="EMBL" id="GFZ29859.1"/>
    </source>
</evidence>
<evidence type="ECO:0000256" key="1">
    <source>
        <dbReference type="ARBA" id="ARBA00001946"/>
    </source>
</evidence>
<protein>
    <submittedName>
        <fullName evidence="4">HAD family hydrolase</fullName>
    </submittedName>
</protein>
<dbReference type="SFLD" id="SFLDS00003">
    <property type="entry name" value="Haloacid_Dehalogenase"/>
    <property type="match status" value="1"/>
</dbReference>